<feature type="compositionally biased region" description="Low complexity" evidence="1">
    <location>
        <begin position="25"/>
        <end position="35"/>
    </location>
</feature>
<evidence type="ECO:0000313" key="3">
    <source>
        <dbReference type="Proteomes" id="UP001153678"/>
    </source>
</evidence>
<reference evidence="2" key="1">
    <citation type="submission" date="2022-08" db="EMBL/GenBank/DDBJ databases">
        <authorList>
            <person name="Kallberg Y."/>
            <person name="Tangrot J."/>
            <person name="Rosling A."/>
        </authorList>
    </citation>
    <scope>NUCLEOTIDE SEQUENCE</scope>
    <source>
        <strain evidence="2">Wild A</strain>
    </source>
</reference>
<keyword evidence="3" id="KW-1185">Reference proteome</keyword>
<evidence type="ECO:0000313" key="2">
    <source>
        <dbReference type="EMBL" id="CAI2174915.1"/>
    </source>
</evidence>
<sequence length="43" mass="4886">MLKEVESKNPHDDTSEILNIEEKSNQAYSAASSYNKNKEKNSN</sequence>
<proteinExistence type="predicted"/>
<comment type="caution">
    <text evidence="2">The sequence shown here is derived from an EMBL/GenBank/DDBJ whole genome shotgun (WGS) entry which is preliminary data.</text>
</comment>
<dbReference type="AlphaFoldDB" id="A0A9W4WZD5"/>
<gene>
    <name evidence="2" type="ORF">FWILDA_LOCUS6832</name>
</gene>
<feature type="non-terminal residue" evidence="2">
    <location>
        <position position="1"/>
    </location>
</feature>
<accession>A0A9W4WZD5</accession>
<evidence type="ECO:0000256" key="1">
    <source>
        <dbReference type="SAM" id="MobiDB-lite"/>
    </source>
</evidence>
<feature type="compositionally biased region" description="Basic and acidic residues" evidence="1">
    <location>
        <begin position="1"/>
        <end position="24"/>
    </location>
</feature>
<dbReference type="EMBL" id="CAMKVN010001278">
    <property type="protein sequence ID" value="CAI2174915.1"/>
    <property type="molecule type" value="Genomic_DNA"/>
</dbReference>
<protein>
    <submittedName>
        <fullName evidence="2">2079_t:CDS:1</fullName>
    </submittedName>
</protein>
<name>A0A9W4WZD5_9GLOM</name>
<feature type="region of interest" description="Disordered" evidence="1">
    <location>
        <begin position="1"/>
        <end position="43"/>
    </location>
</feature>
<organism evidence="2 3">
    <name type="scientific">Funneliformis geosporum</name>
    <dbReference type="NCBI Taxonomy" id="1117311"/>
    <lineage>
        <taxon>Eukaryota</taxon>
        <taxon>Fungi</taxon>
        <taxon>Fungi incertae sedis</taxon>
        <taxon>Mucoromycota</taxon>
        <taxon>Glomeromycotina</taxon>
        <taxon>Glomeromycetes</taxon>
        <taxon>Glomerales</taxon>
        <taxon>Glomeraceae</taxon>
        <taxon>Funneliformis</taxon>
    </lineage>
</organism>
<feature type="non-terminal residue" evidence="2">
    <location>
        <position position="43"/>
    </location>
</feature>
<dbReference type="Proteomes" id="UP001153678">
    <property type="component" value="Unassembled WGS sequence"/>
</dbReference>